<proteinExistence type="predicted"/>
<dbReference type="GO" id="GO:0003677">
    <property type="term" value="F:DNA binding"/>
    <property type="evidence" value="ECO:0007669"/>
    <property type="project" value="UniProtKB-KW"/>
</dbReference>
<keyword evidence="2" id="KW-0238">DNA-binding</keyword>
<evidence type="ECO:0000313" key="2">
    <source>
        <dbReference type="EMBL" id="EPQ02655.1"/>
    </source>
</evidence>
<dbReference type="eggNOG" id="KOG4594">
    <property type="taxonomic scope" value="Eukaryota"/>
</dbReference>
<evidence type="ECO:0000313" key="3">
    <source>
        <dbReference type="Proteomes" id="UP000052978"/>
    </source>
</evidence>
<feature type="compositionally biased region" description="Gly residues" evidence="1">
    <location>
        <begin position="1"/>
        <end position="14"/>
    </location>
</feature>
<evidence type="ECO:0000256" key="1">
    <source>
        <dbReference type="SAM" id="MobiDB-lite"/>
    </source>
</evidence>
<name>S7MH00_MYOBR</name>
<gene>
    <name evidence="2" type="ORF">D623_10036002</name>
</gene>
<feature type="region of interest" description="Disordered" evidence="1">
    <location>
        <begin position="1"/>
        <end position="29"/>
    </location>
</feature>
<dbReference type="Proteomes" id="UP000052978">
    <property type="component" value="Unassembled WGS sequence"/>
</dbReference>
<keyword evidence="3" id="KW-1185">Reference proteome</keyword>
<reference evidence="2 3" key="1">
    <citation type="journal article" date="2013" name="Nat. Commun.">
        <title>Genome analysis reveals insights into physiology and longevity of the Brandt's bat Myotis brandtii.</title>
        <authorList>
            <person name="Seim I."/>
            <person name="Fang X."/>
            <person name="Xiong Z."/>
            <person name="Lobanov A.V."/>
            <person name="Huang Z."/>
            <person name="Ma S."/>
            <person name="Feng Y."/>
            <person name="Turanov A.A."/>
            <person name="Zhu Y."/>
            <person name="Lenz T.L."/>
            <person name="Gerashchenko M.V."/>
            <person name="Fan D."/>
            <person name="Hee Yim S."/>
            <person name="Yao X."/>
            <person name="Jordan D."/>
            <person name="Xiong Y."/>
            <person name="Ma Y."/>
            <person name="Lyapunov A.N."/>
            <person name="Chen G."/>
            <person name="Kulakova O.I."/>
            <person name="Sun Y."/>
            <person name="Lee S.G."/>
            <person name="Bronson R.T."/>
            <person name="Moskalev A.A."/>
            <person name="Sunyaev S.R."/>
            <person name="Zhang G."/>
            <person name="Krogh A."/>
            <person name="Wang J."/>
            <person name="Gladyshev V.N."/>
        </authorList>
    </citation>
    <scope>NUCLEOTIDE SEQUENCE [LARGE SCALE GENOMIC DNA]</scope>
</reference>
<protein>
    <submittedName>
        <fullName evidence="2">Single-stranded DNA-binding protein 2</fullName>
    </submittedName>
</protein>
<sequence>MGPGSDGPMGGLGGMESHHMNGSLGRYAN</sequence>
<accession>S7MH00</accession>
<dbReference type="AlphaFoldDB" id="S7MH00"/>
<dbReference type="EMBL" id="KE161240">
    <property type="protein sequence ID" value="EPQ02655.1"/>
    <property type="molecule type" value="Genomic_DNA"/>
</dbReference>
<organism evidence="2 3">
    <name type="scientific">Myotis brandtii</name>
    <name type="common">Brandt's bat</name>
    <dbReference type="NCBI Taxonomy" id="109478"/>
    <lineage>
        <taxon>Eukaryota</taxon>
        <taxon>Metazoa</taxon>
        <taxon>Chordata</taxon>
        <taxon>Craniata</taxon>
        <taxon>Vertebrata</taxon>
        <taxon>Euteleostomi</taxon>
        <taxon>Mammalia</taxon>
        <taxon>Eutheria</taxon>
        <taxon>Laurasiatheria</taxon>
        <taxon>Chiroptera</taxon>
        <taxon>Yangochiroptera</taxon>
        <taxon>Vespertilionidae</taxon>
        <taxon>Myotis</taxon>
    </lineage>
</organism>